<organism evidence="9 10">
    <name type="scientific">Echinococcus granulosus</name>
    <name type="common">Hydatid tapeworm</name>
    <dbReference type="NCBI Taxonomy" id="6210"/>
    <lineage>
        <taxon>Eukaryota</taxon>
        <taxon>Metazoa</taxon>
        <taxon>Spiralia</taxon>
        <taxon>Lophotrochozoa</taxon>
        <taxon>Platyhelminthes</taxon>
        <taxon>Cestoda</taxon>
        <taxon>Eucestoda</taxon>
        <taxon>Cyclophyllidea</taxon>
        <taxon>Taeniidae</taxon>
        <taxon>Echinococcus</taxon>
        <taxon>Echinococcus granulosus group</taxon>
    </lineage>
</organism>
<gene>
    <name evidence="9" type="ORF">EGR_01546</name>
</gene>
<keyword evidence="5 7" id="KW-0496">Mitochondrion</keyword>
<keyword evidence="4" id="KW-1133">Transmembrane helix</keyword>
<sequence>MFSYATFEFHICSEHSELYIHIIGKQNRSRRASPDFCSWIQNLNEVEEGYLPQLIKSLPMCLFGLFTQSEMFARACSSPFTKSFSLRHKLKPCNSIVPTTVAHKGTLPLFSRSAKKGAGELGLSDPFHLQQCSIFRTLFGLTGIASGVALIVYLNPSVREYITEAAPRLKYYMSRMDDIVCEWKKKASTFKLPAIPPKKFFGSRYPSSEVDIGPTFPAVSDVIHQVPEVPESIQDLEGHVHTAVKNTEKAVNDALVDLRALQNVTKRQLNDYQNGPDKFDLLGFMGNKLRVAERKAKESHQNAQKQLAHLRALLDSAKLNVSEQEKELMRAAIARYGDLAYDLSGLVTEIRRLQNQSSAFMNLTRADNEDKAKLHDEINSILPKSISRKPFLKDDGSEMTIEEMNSLLAMSLERLDKLQENLQASGAAAKRHIAMALQKYKNEADIITQEAVERAISHEQIKRELERFEWEKQARANTEHELNAALARHGHHLAYMLRLKQDEMEHQFDHRLREALAEQKMTIEGEIHRWTRRMEAIEHVVDGRANIDRIAKETQALWLAVEALAFALEMPFSKIGSSGTLGCQTGEFKPFYMSEPLGSYVDAVKGTAGVGHEFANVIVKSLPREALTDGVWTRQGLLQRFNQVYKTACNVALVGETGGSLWSYAMSWLQARLLFDGLGRQRVLARLPGVGPTLLTPESEWPAEAEGDAVPDAFCLLASARAALMPETDAAVNVDPTNCADIEFAVRLLSQLRGQPAAVAADWIHDARRFLEVHQAIQALLAYATAQNFSAFEERL</sequence>
<dbReference type="OMA" id="TNCADIE"/>
<dbReference type="PANTHER" id="PTHR15415:SF7">
    <property type="entry name" value="MICOS COMPLEX SUBUNIT MIC60"/>
    <property type="match status" value="1"/>
</dbReference>
<dbReference type="Proteomes" id="UP000019149">
    <property type="component" value="Unassembled WGS sequence"/>
</dbReference>
<evidence type="ECO:0000256" key="8">
    <source>
        <dbReference type="SAM" id="Coils"/>
    </source>
</evidence>
<evidence type="ECO:0000256" key="3">
    <source>
        <dbReference type="ARBA" id="ARBA00022792"/>
    </source>
</evidence>
<dbReference type="InterPro" id="IPR019133">
    <property type="entry name" value="MIC60"/>
</dbReference>
<dbReference type="EMBL" id="APAU02000006">
    <property type="protein sequence ID" value="EUB63464.1"/>
    <property type="molecule type" value="Genomic_DNA"/>
</dbReference>
<keyword evidence="2 7" id="KW-0812">Transmembrane</keyword>
<evidence type="ECO:0000256" key="2">
    <source>
        <dbReference type="ARBA" id="ARBA00022692"/>
    </source>
</evidence>
<comment type="function">
    <text evidence="7">Component of the MICOS complex, a large protein complex of the mitochondrial inner membrane that plays crucial roles in the maintenance of crista junctions, inner membrane architecture, and formation of contact sites to the outer membrane.</text>
</comment>
<dbReference type="PANTHER" id="PTHR15415">
    <property type="entry name" value="MITOFILIN"/>
    <property type="match status" value="1"/>
</dbReference>
<dbReference type="RefSeq" id="XP_024354660.1">
    <property type="nucleotide sequence ID" value="XM_024490795.1"/>
</dbReference>
<evidence type="ECO:0000313" key="10">
    <source>
        <dbReference type="Proteomes" id="UP000019149"/>
    </source>
</evidence>
<keyword evidence="3 7" id="KW-0999">Mitochondrion inner membrane</keyword>
<keyword evidence="8" id="KW-0175">Coiled coil</keyword>
<protein>
    <recommendedName>
        <fullName evidence="7">MICOS complex subunit MIC60</fullName>
    </recommendedName>
    <alternativeName>
        <fullName evidence="7">Mitofilin</fullName>
    </alternativeName>
</protein>
<evidence type="ECO:0000256" key="5">
    <source>
        <dbReference type="ARBA" id="ARBA00023128"/>
    </source>
</evidence>
<comment type="subcellular location">
    <subcellularLocation>
        <location evidence="7">Mitochondrion inner membrane</location>
        <topology evidence="7">Single-pass membrane protein</topology>
    </subcellularLocation>
</comment>
<dbReference type="CTD" id="36337261"/>
<evidence type="ECO:0000313" key="9">
    <source>
        <dbReference type="EMBL" id="EUB63464.1"/>
    </source>
</evidence>
<comment type="similarity">
    <text evidence="1 7">Belongs to the MICOS complex subunit Mic60 family.</text>
</comment>
<comment type="caution">
    <text evidence="9">The sequence shown here is derived from an EMBL/GenBank/DDBJ whole genome shotgun (WGS) entry which is preliminary data.</text>
</comment>
<dbReference type="STRING" id="6210.W6V9W0"/>
<proteinExistence type="inferred from homology"/>
<keyword evidence="6" id="KW-0472">Membrane</keyword>
<dbReference type="GO" id="GO:0042407">
    <property type="term" value="P:cristae formation"/>
    <property type="evidence" value="ECO:0007669"/>
    <property type="project" value="TreeGrafter"/>
</dbReference>
<accession>W6V9W0</accession>
<reference evidence="9 10" key="1">
    <citation type="journal article" date="2013" name="Nat. Genet.">
        <title>The genome of the hydatid tapeworm Echinococcus granulosus.</title>
        <authorList>
            <person name="Zheng H."/>
            <person name="Zhang W."/>
            <person name="Zhang L."/>
            <person name="Zhang Z."/>
            <person name="Li J."/>
            <person name="Lu G."/>
            <person name="Zhu Y."/>
            <person name="Wang Y."/>
            <person name="Huang Y."/>
            <person name="Liu J."/>
            <person name="Kang H."/>
            <person name="Chen J."/>
            <person name="Wang L."/>
            <person name="Chen A."/>
            <person name="Yu S."/>
            <person name="Gao Z."/>
            <person name="Jin L."/>
            <person name="Gu W."/>
            <person name="Wang Z."/>
            <person name="Zhao L."/>
            <person name="Shi B."/>
            <person name="Wen H."/>
            <person name="Lin R."/>
            <person name="Jones M.K."/>
            <person name="Brejova B."/>
            <person name="Vinar T."/>
            <person name="Zhao G."/>
            <person name="McManus D.P."/>
            <person name="Chen Z."/>
            <person name="Zhou Y."/>
            <person name="Wang S."/>
        </authorList>
    </citation>
    <scope>NUCLEOTIDE SEQUENCE [LARGE SCALE GENOMIC DNA]</scope>
</reference>
<keyword evidence="10" id="KW-1185">Reference proteome</keyword>
<name>W6V9W0_ECHGR</name>
<comment type="subunit">
    <text evidence="7">Component of the mitochondrial contact site and cristae organizing system (MICOS) complex.</text>
</comment>
<evidence type="ECO:0000256" key="7">
    <source>
        <dbReference type="RuleBase" id="RU363000"/>
    </source>
</evidence>
<feature type="coiled-coil region" evidence="8">
    <location>
        <begin position="293"/>
        <end position="334"/>
    </location>
</feature>
<evidence type="ECO:0000256" key="4">
    <source>
        <dbReference type="ARBA" id="ARBA00022989"/>
    </source>
</evidence>
<dbReference type="GO" id="GO:0061617">
    <property type="term" value="C:MICOS complex"/>
    <property type="evidence" value="ECO:0007669"/>
    <property type="project" value="TreeGrafter"/>
</dbReference>
<dbReference type="OrthoDB" id="10261039at2759"/>
<dbReference type="KEGG" id="egl:EGR_01546"/>
<dbReference type="GeneID" id="36337261"/>
<dbReference type="AlphaFoldDB" id="W6V9W0"/>
<dbReference type="Pfam" id="PF09731">
    <property type="entry name" value="Mitofilin"/>
    <property type="match status" value="2"/>
</dbReference>
<evidence type="ECO:0000256" key="6">
    <source>
        <dbReference type="ARBA" id="ARBA00023136"/>
    </source>
</evidence>
<evidence type="ECO:0000256" key="1">
    <source>
        <dbReference type="ARBA" id="ARBA00010877"/>
    </source>
</evidence>